<dbReference type="PANTHER" id="PTHR46230:SF7">
    <property type="entry name" value="BOLA-LIKE PROTEIN 1"/>
    <property type="match status" value="1"/>
</dbReference>
<accession>A0A2U2AJK3</accession>
<name>A0A2U2AJK3_9GAMM</name>
<gene>
    <name evidence="2" type="ORF">DC082_08540</name>
</gene>
<dbReference type="PIRSF" id="PIRSF003113">
    <property type="entry name" value="BolA"/>
    <property type="match status" value="1"/>
</dbReference>
<organism evidence="2 3">
    <name type="scientific">Ignatzschineria indica</name>
    <dbReference type="NCBI Taxonomy" id="472583"/>
    <lineage>
        <taxon>Bacteria</taxon>
        <taxon>Pseudomonadati</taxon>
        <taxon>Pseudomonadota</taxon>
        <taxon>Gammaproteobacteria</taxon>
        <taxon>Cardiobacteriales</taxon>
        <taxon>Ignatzschineriaceae</taxon>
        <taxon>Ignatzschineria</taxon>
    </lineage>
</organism>
<dbReference type="RefSeq" id="WP_109236699.1">
    <property type="nucleotide sequence ID" value="NZ_BMXZ01000003.1"/>
</dbReference>
<dbReference type="Pfam" id="PF01722">
    <property type="entry name" value="BolA"/>
    <property type="match status" value="1"/>
</dbReference>
<evidence type="ECO:0000313" key="2">
    <source>
        <dbReference type="EMBL" id="PWD82765.1"/>
    </source>
</evidence>
<comment type="similarity">
    <text evidence="1">Belongs to the BolA/IbaG family.</text>
</comment>
<proteinExistence type="inferred from homology"/>
<dbReference type="InterPro" id="IPR002634">
    <property type="entry name" value="BolA"/>
</dbReference>
<protein>
    <submittedName>
        <fullName evidence="2">BolA family transcriptional regulator</fullName>
    </submittedName>
</protein>
<dbReference type="GO" id="GO:0016226">
    <property type="term" value="P:iron-sulfur cluster assembly"/>
    <property type="evidence" value="ECO:0007669"/>
    <property type="project" value="TreeGrafter"/>
</dbReference>
<evidence type="ECO:0000313" key="3">
    <source>
        <dbReference type="Proteomes" id="UP000244948"/>
    </source>
</evidence>
<reference evidence="2 3" key="1">
    <citation type="journal article" date="2018" name="Genome Announc.">
        <title>Ignatzschineria cameli sp. nov., isolated from necrotic foot tissue of dromedaries (Camelus dromedarius) and associated maggots (Wohlfahrtia species) in Dubai.</title>
        <authorList>
            <person name="Tsang C.C."/>
            <person name="Tang J.Y."/>
            <person name="Fong J.Y."/>
            <person name="Kinne J."/>
            <person name="Lee H.H."/>
            <person name="Joseph M."/>
            <person name="Jose S."/>
            <person name="Schuster R.K."/>
            <person name="Tang Y."/>
            <person name="Sivakumar S."/>
            <person name="Chen J.H."/>
            <person name="Teng J.L."/>
            <person name="Lau S.K."/>
            <person name="Wernery U."/>
            <person name="Woo P.C."/>
        </authorList>
    </citation>
    <scope>NUCLEOTIDE SEQUENCE [LARGE SCALE GENOMIC DNA]</scope>
    <source>
        <strain evidence="2 3">KCTC 22643</strain>
    </source>
</reference>
<comment type="caution">
    <text evidence="2">The sequence shown here is derived from an EMBL/GenBank/DDBJ whole genome shotgun (WGS) entry which is preliminary data.</text>
</comment>
<dbReference type="Gene3D" id="3.30.300.90">
    <property type="entry name" value="BolA-like"/>
    <property type="match status" value="1"/>
</dbReference>
<dbReference type="EMBL" id="QEWR01000004">
    <property type="protein sequence ID" value="PWD82765.1"/>
    <property type="molecule type" value="Genomic_DNA"/>
</dbReference>
<sequence>MNNQARLDKIKDLLTEALAPTFLEIIDDSHLHAGHAGARGGAGHFTVKIDSPKFVGLPLLKQHRLVYQALDTMMDRDIHALSIQITTQQPK</sequence>
<dbReference type="PANTHER" id="PTHR46230">
    <property type="match status" value="1"/>
</dbReference>
<keyword evidence="3" id="KW-1185">Reference proteome</keyword>
<dbReference type="Proteomes" id="UP000244948">
    <property type="component" value="Unassembled WGS sequence"/>
</dbReference>
<dbReference type="AlphaFoldDB" id="A0A2U2AJK3"/>
<evidence type="ECO:0000256" key="1">
    <source>
        <dbReference type="RuleBase" id="RU003860"/>
    </source>
</evidence>
<dbReference type="SUPFAM" id="SSF82657">
    <property type="entry name" value="BolA-like"/>
    <property type="match status" value="1"/>
</dbReference>
<dbReference type="InterPro" id="IPR036065">
    <property type="entry name" value="BolA-like_sf"/>
</dbReference>